<reference evidence="3" key="1">
    <citation type="journal article" date="2019" name="Int. J. Syst. Evol. Microbiol.">
        <title>The Global Catalogue of Microorganisms (GCM) 10K type strain sequencing project: providing services to taxonomists for standard genome sequencing and annotation.</title>
        <authorList>
            <consortium name="The Broad Institute Genomics Platform"/>
            <consortium name="The Broad Institute Genome Sequencing Center for Infectious Disease"/>
            <person name="Wu L."/>
            <person name="Ma J."/>
        </authorList>
    </citation>
    <scope>NUCLEOTIDE SEQUENCE [LARGE SCALE GENOMIC DNA]</scope>
    <source>
        <strain evidence="3">JCM 4816</strain>
    </source>
</reference>
<dbReference type="Proteomes" id="UP001596174">
    <property type="component" value="Unassembled WGS sequence"/>
</dbReference>
<evidence type="ECO:0000313" key="2">
    <source>
        <dbReference type="EMBL" id="MFC5909413.1"/>
    </source>
</evidence>
<dbReference type="EMBL" id="JBHSQJ010000082">
    <property type="protein sequence ID" value="MFC5909413.1"/>
    <property type="molecule type" value="Genomic_DNA"/>
</dbReference>
<organism evidence="2 3">
    <name type="scientific">Streptacidiphilus monticola</name>
    <dbReference type="NCBI Taxonomy" id="2161674"/>
    <lineage>
        <taxon>Bacteria</taxon>
        <taxon>Bacillati</taxon>
        <taxon>Actinomycetota</taxon>
        <taxon>Actinomycetes</taxon>
        <taxon>Kitasatosporales</taxon>
        <taxon>Streptomycetaceae</taxon>
        <taxon>Streptacidiphilus</taxon>
    </lineage>
</organism>
<sequence length="56" mass="5417">MSDQTSAASGETSQDEAAAVVAEAVAVTTDAATATDTTGTGGTGGTVDPDRVRTQD</sequence>
<evidence type="ECO:0000256" key="1">
    <source>
        <dbReference type="SAM" id="MobiDB-lite"/>
    </source>
</evidence>
<protein>
    <submittedName>
        <fullName evidence="2">Uncharacterized protein</fullName>
    </submittedName>
</protein>
<name>A0ABW1G5V5_9ACTN</name>
<dbReference type="RefSeq" id="WP_380585188.1">
    <property type="nucleotide sequence ID" value="NZ_JBHSQJ010000082.1"/>
</dbReference>
<comment type="caution">
    <text evidence="2">The sequence shown here is derived from an EMBL/GenBank/DDBJ whole genome shotgun (WGS) entry which is preliminary data.</text>
</comment>
<evidence type="ECO:0000313" key="3">
    <source>
        <dbReference type="Proteomes" id="UP001596174"/>
    </source>
</evidence>
<keyword evidence="3" id="KW-1185">Reference proteome</keyword>
<feature type="region of interest" description="Disordered" evidence="1">
    <location>
        <begin position="1"/>
        <end position="56"/>
    </location>
</feature>
<accession>A0ABW1G5V5</accession>
<gene>
    <name evidence="2" type="ORF">ACFP3V_19615</name>
</gene>
<proteinExistence type="predicted"/>
<feature type="compositionally biased region" description="Low complexity" evidence="1">
    <location>
        <begin position="15"/>
        <end position="38"/>
    </location>
</feature>
<feature type="compositionally biased region" description="Polar residues" evidence="1">
    <location>
        <begin position="1"/>
        <end position="12"/>
    </location>
</feature>